<dbReference type="EMBL" id="JBJJXI010000181">
    <property type="protein sequence ID" value="KAL3383950.1"/>
    <property type="molecule type" value="Genomic_DNA"/>
</dbReference>
<feature type="compositionally biased region" description="Basic and acidic residues" evidence="1">
    <location>
        <begin position="72"/>
        <end position="96"/>
    </location>
</feature>
<name>A0ABD2VTE7_9HYME</name>
<evidence type="ECO:0000256" key="1">
    <source>
        <dbReference type="SAM" id="MobiDB-lite"/>
    </source>
</evidence>
<accession>A0ABD2VTE7</accession>
<comment type="caution">
    <text evidence="2">The sequence shown here is derived from an EMBL/GenBank/DDBJ whole genome shotgun (WGS) entry which is preliminary data.</text>
</comment>
<proteinExistence type="predicted"/>
<feature type="compositionally biased region" description="Basic residues" evidence="1">
    <location>
        <begin position="105"/>
        <end position="147"/>
    </location>
</feature>
<dbReference type="AlphaFoldDB" id="A0ABD2VTE7"/>
<keyword evidence="3" id="KW-1185">Reference proteome</keyword>
<reference evidence="2 3" key="1">
    <citation type="journal article" date="2024" name="bioRxiv">
        <title>A reference genome for Trichogramma kaykai: A tiny desert-dwelling parasitoid wasp with competing sex-ratio distorters.</title>
        <authorList>
            <person name="Culotta J."/>
            <person name="Lindsey A.R."/>
        </authorList>
    </citation>
    <scope>NUCLEOTIDE SEQUENCE [LARGE SCALE GENOMIC DNA]</scope>
    <source>
        <strain evidence="2 3">KSX58</strain>
    </source>
</reference>
<evidence type="ECO:0000313" key="2">
    <source>
        <dbReference type="EMBL" id="KAL3383950.1"/>
    </source>
</evidence>
<feature type="region of interest" description="Disordered" evidence="1">
    <location>
        <begin position="72"/>
        <end position="156"/>
    </location>
</feature>
<evidence type="ECO:0000313" key="3">
    <source>
        <dbReference type="Proteomes" id="UP001627154"/>
    </source>
</evidence>
<dbReference type="Proteomes" id="UP001627154">
    <property type="component" value="Unassembled WGS sequence"/>
</dbReference>
<organism evidence="2 3">
    <name type="scientific">Trichogramma kaykai</name>
    <dbReference type="NCBI Taxonomy" id="54128"/>
    <lineage>
        <taxon>Eukaryota</taxon>
        <taxon>Metazoa</taxon>
        <taxon>Ecdysozoa</taxon>
        <taxon>Arthropoda</taxon>
        <taxon>Hexapoda</taxon>
        <taxon>Insecta</taxon>
        <taxon>Pterygota</taxon>
        <taxon>Neoptera</taxon>
        <taxon>Endopterygota</taxon>
        <taxon>Hymenoptera</taxon>
        <taxon>Apocrita</taxon>
        <taxon>Proctotrupomorpha</taxon>
        <taxon>Chalcidoidea</taxon>
        <taxon>Trichogrammatidae</taxon>
        <taxon>Trichogramma</taxon>
    </lineage>
</organism>
<gene>
    <name evidence="2" type="ORF">TKK_020299</name>
</gene>
<sequence length="156" mass="17631">MSMYLYYYNEQVGGGIRNVYVGAPRQRGRGVGGWLGGVFRTIIPYIKSGAKAVGKEAARAGVQILSDMSRGDMTLHESVHARSRESGRKLAKKAGEKLSNIMKGRGYKTRRKSRGNQSKKKRSSVRRIKNKTIRRKKPSKKKRKNNKKRDVSDIFS</sequence>
<protein>
    <submittedName>
        <fullName evidence="2">Uncharacterized protein</fullName>
    </submittedName>
</protein>